<keyword evidence="1" id="KW-0378">Hydrolase</keyword>
<dbReference type="InterPro" id="IPR006356">
    <property type="entry name" value="HAD-SF_hydro_IIA_hyp3"/>
</dbReference>
<dbReference type="InterPro" id="IPR006357">
    <property type="entry name" value="HAD-SF_hydro_IIA"/>
</dbReference>
<name>A0A1H7M2Y1_9HYPH</name>
<dbReference type="NCBIfam" id="TIGR01460">
    <property type="entry name" value="HAD-SF-IIA"/>
    <property type="match status" value="1"/>
</dbReference>
<protein>
    <submittedName>
        <fullName evidence="1">HAD-superfamily class IIA hydrolase, TIGR01459</fullName>
    </submittedName>
</protein>
<dbReference type="InterPro" id="IPR023214">
    <property type="entry name" value="HAD_sf"/>
</dbReference>
<dbReference type="CDD" id="cd07525">
    <property type="entry name" value="HAD_like"/>
    <property type="match status" value="1"/>
</dbReference>
<dbReference type="EMBL" id="FOAN01000002">
    <property type="protein sequence ID" value="SEL05348.1"/>
    <property type="molecule type" value="Genomic_DNA"/>
</dbReference>
<dbReference type="STRING" id="1036779.SAMN04515666_102698"/>
<dbReference type="Gene3D" id="3.40.50.1000">
    <property type="entry name" value="HAD superfamily/HAD-like"/>
    <property type="match status" value="2"/>
</dbReference>
<evidence type="ECO:0000313" key="1">
    <source>
        <dbReference type="EMBL" id="SEL05348.1"/>
    </source>
</evidence>
<keyword evidence="2" id="KW-1185">Reference proteome</keyword>
<dbReference type="Pfam" id="PF13242">
    <property type="entry name" value="Hydrolase_like"/>
    <property type="match status" value="1"/>
</dbReference>
<dbReference type="NCBIfam" id="TIGR01459">
    <property type="entry name" value="HAD-SF-IIA-hyp4"/>
    <property type="match status" value="1"/>
</dbReference>
<dbReference type="GO" id="GO:0016791">
    <property type="term" value="F:phosphatase activity"/>
    <property type="evidence" value="ECO:0007669"/>
    <property type="project" value="TreeGrafter"/>
</dbReference>
<dbReference type="PANTHER" id="PTHR19288:SF90">
    <property type="entry name" value="OS08G0542600 PROTEIN"/>
    <property type="match status" value="1"/>
</dbReference>
<dbReference type="SUPFAM" id="SSF56784">
    <property type="entry name" value="HAD-like"/>
    <property type="match status" value="1"/>
</dbReference>
<dbReference type="RefSeq" id="WP_167561576.1">
    <property type="nucleotide sequence ID" value="NZ_FOAN01000002.1"/>
</dbReference>
<dbReference type="PANTHER" id="PTHR19288">
    <property type="entry name" value="4-NITROPHENYLPHOSPHATASE-RELATED"/>
    <property type="match status" value="1"/>
</dbReference>
<evidence type="ECO:0000313" key="2">
    <source>
        <dbReference type="Proteomes" id="UP000199664"/>
    </source>
</evidence>
<dbReference type="Pfam" id="PF13344">
    <property type="entry name" value="Hydrolase_6"/>
    <property type="match status" value="1"/>
</dbReference>
<organism evidence="1 2">
    <name type="scientific">Bosea lupini</name>
    <dbReference type="NCBI Taxonomy" id="1036779"/>
    <lineage>
        <taxon>Bacteria</taxon>
        <taxon>Pseudomonadati</taxon>
        <taxon>Pseudomonadota</taxon>
        <taxon>Alphaproteobacteria</taxon>
        <taxon>Hyphomicrobiales</taxon>
        <taxon>Boseaceae</taxon>
        <taxon>Bosea</taxon>
    </lineage>
</organism>
<dbReference type="AlphaFoldDB" id="A0A1H7M2Y1"/>
<dbReference type="GO" id="GO:0005737">
    <property type="term" value="C:cytoplasm"/>
    <property type="evidence" value="ECO:0007669"/>
    <property type="project" value="TreeGrafter"/>
</dbReference>
<dbReference type="InterPro" id="IPR036412">
    <property type="entry name" value="HAD-like_sf"/>
</dbReference>
<dbReference type="Proteomes" id="UP000199664">
    <property type="component" value="Unassembled WGS sequence"/>
</dbReference>
<reference evidence="2" key="1">
    <citation type="submission" date="2016-10" db="EMBL/GenBank/DDBJ databases">
        <authorList>
            <person name="Varghese N."/>
            <person name="Submissions S."/>
        </authorList>
    </citation>
    <scope>NUCLEOTIDE SEQUENCE [LARGE SCALE GENOMIC DNA]</scope>
    <source>
        <strain evidence="2">LMG 26383,CCUG 61248,R- 45681</strain>
    </source>
</reference>
<accession>A0A1H7M2Y1</accession>
<sequence length="285" mass="29960">MPSSTRLLSGVAPVIGQYELCLCDIWGVVHNGVAPFAAACDALARMRAGGVTVVLVSNAPRPRSEIAVQLGKLGVPGDAFDAIVTSGDVARDLIAHRAGEPLYHLGPSRDLPLMAGLDAPRVGPAEAHYVLCTGLFDDETETAESYAEQLADFARRKLTLICANPDLVVDRGGRIVPCAGSLAVAYEQLGGEAIYAGKPHAPIYDLAIRIGQELRGETVEKARILAIGDAIRTDIAGAAQYGLASLMCVAGIHAGEMAGLSDGALQGWFGRQSHRPDYAMPHLAW</sequence>
<gene>
    <name evidence="1" type="ORF">SAMN04515666_102698</name>
</gene>
<proteinExistence type="predicted"/>